<gene>
    <name evidence="2" type="ORF">I6G67_09400</name>
    <name evidence="3" type="ORF">NCTC10308_00856</name>
</gene>
<accession>A0A380TXJ5</accession>
<protein>
    <submittedName>
        <fullName evidence="3">Uncharacterized protein</fullName>
    </submittedName>
</protein>
<proteinExistence type="predicted"/>
<organism evidence="3 4">
    <name type="scientific">Acinetobacter johnsonii</name>
    <dbReference type="NCBI Taxonomy" id="40214"/>
    <lineage>
        <taxon>Bacteria</taxon>
        <taxon>Pseudomonadati</taxon>
        <taxon>Pseudomonadota</taxon>
        <taxon>Gammaproteobacteria</taxon>
        <taxon>Moraxellales</taxon>
        <taxon>Moraxellaceae</taxon>
        <taxon>Acinetobacter</taxon>
    </lineage>
</organism>
<reference evidence="3 4" key="1">
    <citation type="submission" date="2018-06" db="EMBL/GenBank/DDBJ databases">
        <authorList>
            <consortium name="Pathogen Informatics"/>
            <person name="Doyle S."/>
        </authorList>
    </citation>
    <scope>NUCLEOTIDE SEQUENCE [LARGE SCALE GENOMIC DNA]</scope>
    <source>
        <strain evidence="3 4">NCTC10308</strain>
    </source>
</reference>
<dbReference type="EMBL" id="UFRV01000006">
    <property type="protein sequence ID" value="SUT92762.1"/>
    <property type="molecule type" value="Genomic_DNA"/>
</dbReference>
<evidence type="ECO:0000313" key="4">
    <source>
        <dbReference type="Proteomes" id="UP000254227"/>
    </source>
</evidence>
<dbReference type="Proteomes" id="UP000595107">
    <property type="component" value="Chromosome"/>
</dbReference>
<feature type="transmembrane region" description="Helical" evidence="1">
    <location>
        <begin position="27"/>
        <end position="46"/>
    </location>
</feature>
<evidence type="ECO:0000313" key="5">
    <source>
        <dbReference type="Proteomes" id="UP000595107"/>
    </source>
</evidence>
<evidence type="ECO:0000313" key="2">
    <source>
        <dbReference type="EMBL" id="QPS02480.1"/>
    </source>
</evidence>
<dbReference type="EMBL" id="CP065666">
    <property type="protein sequence ID" value="QPS02480.1"/>
    <property type="molecule type" value="Genomic_DNA"/>
</dbReference>
<keyword evidence="1" id="KW-0812">Transmembrane</keyword>
<dbReference type="AlphaFoldDB" id="A0A380TXJ5"/>
<dbReference type="Proteomes" id="UP000254227">
    <property type="component" value="Unassembled WGS sequence"/>
</dbReference>
<keyword evidence="1" id="KW-1133">Transmembrane helix</keyword>
<name>A0A380TXJ5_ACIJO</name>
<evidence type="ECO:0000313" key="3">
    <source>
        <dbReference type="EMBL" id="SUT92762.1"/>
    </source>
</evidence>
<reference evidence="2 5" key="2">
    <citation type="submission" date="2020-12" db="EMBL/GenBank/DDBJ databases">
        <title>FDA dAtabase for Regulatory Grade micrObial Sequences (FDA-ARGOS): Supporting development and validation of Infectious Disease Dx tests.</title>
        <authorList>
            <person name="Sproer C."/>
            <person name="Gronow S."/>
            <person name="Severitt S."/>
            <person name="Schroder I."/>
            <person name="Tallon L."/>
            <person name="Sadzewicz L."/>
            <person name="Zhao X."/>
            <person name="Boylan J."/>
            <person name="Ott S."/>
            <person name="Bowen H."/>
            <person name="Vavikolanu K."/>
            <person name="Mehta A."/>
            <person name="Aluvathingal J."/>
            <person name="Nadendla S."/>
            <person name="Lowell S."/>
            <person name="Myers T."/>
            <person name="Yan Y."/>
            <person name="Sichtig H."/>
        </authorList>
    </citation>
    <scope>NUCLEOTIDE SEQUENCE [LARGE SCALE GENOMIC DNA]</scope>
    <source>
        <strain evidence="2 5">FDAARGOS_910</strain>
    </source>
</reference>
<dbReference type="RefSeq" id="WP_004693395.1">
    <property type="nucleotide sequence ID" value="NZ_BBTB01000093.1"/>
</dbReference>
<sequence length="187" mass="21680">MTNILAILNLLILIALSYWMAIDISKYIGIIVTILGAISSLYFFIFRQHKMMLMKSIKSINDLIIKNNEKFIDSMLHDLDEPKGKVELEKDRKKVSLYLTFIKVEIDNFPCGGPITSVFKTSSFVKNIKKNLNKYYSEYHESITFDTVIENPSMIIDPKRKDLLIDDAIHSSKRISSELEKQLKIHF</sequence>
<keyword evidence="1" id="KW-0472">Membrane</keyword>
<feature type="transmembrane region" description="Helical" evidence="1">
    <location>
        <begin position="5"/>
        <end position="21"/>
    </location>
</feature>
<evidence type="ECO:0000256" key="1">
    <source>
        <dbReference type="SAM" id="Phobius"/>
    </source>
</evidence>